<proteinExistence type="predicted"/>
<protein>
    <recommendedName>
        <fullName evidence="4">Spore coat protein</fullName>
    </recommendedName>
</protein>
<name>A0ABT9Z9N8_9BACI</name>
<comment type="caution">
    <text evidence="2">The sequence shown here is derived from an EMBL/GenBank/DDBJ whole genome shotgun (WGS) entry which is preliminary data.</text>
</comment>
<reference evidence="2 3" key="1">
    <citation type="submission" date="2023-07" db="EMBL/GenBank/DDBJ databases">
        <title>Genomic Encyclopedia of Type Strains, Phase IV (KMG-IV): sequencing the most valuable type-strain genomes for metagenomic binning, comparative biology and taxonomic classification.</title>
        <authorList>
            <person name="Goeker M."/>
        </authorList>
    </citation>
    <scope>NUCLEOTIDE SEQUENCE [LARGE SCALE GENOMIC DNA]</scope>
    <source>
        <strain evidence="2 3">DSM 29005</strain>
    </source>
</reference>
<evidence type="ECO:0000256" key="1">
    <source>
        <dbReference type="SAM" id="Phobius"/>
    </source>
</evidence>
<keyword evidence="3" id="KW-1185">Reference proteome</keyword>
<evidence type="ECO:0000313" key="2">
    <source>
        <dbReference type="EMBL" id="MDQ0228957.1"/>
    </source>
</evidence>
<keyword evidence="1" id="KW-1133">Transmembrane helix</keyword>
<accession>A0ABT9Z9N8</accession>
<gene>
    <name evidence="2" type="ORF">J2S19_000207</name>
</gene>
<organism evidence="2 3">
    <name type="scientific">Metabacillus malikii</name>
    <dbReference type="NCBI Taxonomy" id="1504265"/>
    <lineage>
        <taxon>Bacteria</taxon>
        <taxon>Bacillati</taxon>
        <taxon>Bacillota</taxon>
        <taxon>Bacilli</taxon>
        <taxon>Bacillales</taxon>
        <taxon>Bacillaceae</taxon>
        <taxon>Metabacillus</taxon>
    </lineage>
</organism>
<dbReference type="Proteomes" id="UP001234495">
    <property type="component" value="Unassembled WGS sequence"/>
</dbReference>
<dbReference type="EMBL" id="JAUSUD010000001">
    <property type="protein sequence ID" value="MDQ0228957.1"/>
    <property type="molecule type" value="Genomic_DNA"/>
</dbReference>
<keyword evidence="1" id="KW-0472">Membrane</keyword>
<evidence type="ECO:0000313" key="3">
    <source>
        <dbReference type="Proteomes" id="UP001234495"/>
    </source>
</evidence>
<feature type="transmembrane region" description="Helical" evidence="1">
    <location>
        <begin position="40"/>
        <end position="65"/>
    </location>
</feature>
<sequence>MNQDMQIPYVENEERFIGRPRPYYGRPFYGRPFYGRPRPYYYGAPFVGGVLGGLLGSTFVNPYFYGGYPYYPYVPYGGWY</sequence>
<dbReference type="RefSeq" id="WP_307335846.1">
    <property type="nucleotide sequence ID" value="NZ_JAUSUD010000001.1"/>
</dbReference>
<keyword evidence="1" id="KW-0812">Transmembrane</keyword>
<evidence type="ECO:0008006" key="4">
    <source>
        <dbReference type="Google" id="ProtNLM"/>
    </source>
</evidence>